<comment type="caution">
    <text evidence="2">The sequence shown here is derived from an EMBL/GenBank/DDBJ whole genome shotgun (WGS) entry which is preliminary data.</text>
</comment>
<keyword evidence="1" id="KW-0812">Transmembrane</keyword>
<feature type="transmembrane region" description="Helical" evidence="1">
    <location>
        <begin position="294"/>
        <end position="318"/>
    </location>
</feature>
<feature type="transmembrane region" description="Helical" evidence="1">
    <location>
        <begin position="145"/>
        <end position="163"/>
    </location>
</feature>
<feature type="transmembrane region" description="Helical" evidence="1">
    <location>
        <begin position="389"/>
        <end position="411"/>
    </location>
</feature>
<keyword evidence="1" id="KW-0472">Membrane</keyword>
<evidence type="ECO:0000256" key="1">
    <source>
        <dbReference type="SAM" id="Phobius"/>
    </source>
</evidence>
<feature type="transmembrane region" description="Helical" evidence="1">
    <location>
        <begin position="119"/>
        <end position="138"/>
    </location>
</feature>
<accession>A0A0G0ANA7</accession>
<dbReference type="AlphaFoldDB" id="A0A0G0ANA7"/>
<protein>
    <recommendedName>
        <fullName evidence="4">Glycosyltransferase RgtA/B/C/D-like domain-containing protein</fullName>
    </recommendedName>
</protein>
<feature type="transmembrane region" description="Helical" evidence="1">
    <location>
        <begin position="325"/>
        <end position="343"/>
    </location>
</feature>
<feature type="transmembrane region" description="Helical" evidence="1">
    <location>
        <begin position="169"/>
        <end position="196"/>
    </location>
</feature>
<dbReference type="EMBL" id="LBPD01000003">
    <property type="protein sequence ID" value="KKP52856.1"/>
    <property type="molecule type" value="Genomic_DNA"/>
</dbReference>
<name>A0A0G0ANA7_9BACT</name>
<keyword evidence="1" id="KW-1133">Transmembrane helix</keyword>
<feature type="transmembrane region" description="Helical" evidence="1">
    <location>
        <begin position="355"/>
        <end position="377"/>
    </location>
</feature>
<proteinExistence type="predicted"/>
<dbReference type="Proteomes" id="UP000034045">
    <property type="component" value="Unassembled WGS sequence"/>
</dbReference>
<organism evidence="2 3">
    <name type="scientific">Candidatus Roizmanbacteria bacterium GW2011_GWA2_33_33</name>
    <dbReference type="NCBI Taxonomy" id="1618476"/>
    <lineage>
        <taxon>Bacteria</taxon>
        <taxon>Candidatus Roizmaniibacteriota</taxon>
    </lineage>
</organism>
<evidence type="ECO:0000313" key="3">
    <source>
        <dbReference type="Proteomes" id="UP000034045"/>
    </source>
</evidence>
<feature type="transmembrane region" description="Helical" evidence="1">
    <location>
        <begin position="264"/>
        <end position="282"/>
    </location>
</feature>
<feature type="transmembrane region" description="Helical" evidence="1">
    <location>
        <begin position="87"/>
        <end position="107"/>
    </location>
</feature>
<gene>
    <name evidence="2" type="ORF">UR42_C0003G0007</name>
</gene>
<feature type="transmembrane region" description="Helical" evidence="1">
    <location>
        <begin position="208"/>
        <end position="227"/>
    </location>
</feature>
<evidence type="ECO:0000313" key="2">
    <source>
        <dbReference type="EMBL" id="KKP52856.1"/>
    </source>
</evidence>
<sequence length="559" mass="65560">MIKILTSISHKIWQKKIYQYIFFAIASIITISLMGYYFGTFDQAIHIPFLKKYADPSLFPNDIFFNLRNFHYSFFWYFFIPFYRLRILEITMFITHFLATFLTFLAIYNLAKTLFKNPIASFLAVIAFIFPHLGFAGFPIFEFSLLNRTFTLPFLLLAINLYLNKKPLYAFLILGLMYNIHVISVNFVLAMFIFDSLLRIREIGFKNFIKQFLTFLLFASPVLIWKFSNSHVDIGLDRSWFYIINNSLLAHVFTLITTNPLINFTILNGISAIIIFFLTLPIKKTENDLKISNFIWAALVILVVQVVAGTWLPLTIIIQSQIIRVGIFVNIFAYLYFAGYISELFSNKKIKLNKIILLIFALSFSISPLISLVILLLHKNVNNKSFINVLKYLIIVIFLLTLIIFKFMNIWRPGINIYPIKDDNYDVQIWAKNNTPKDAIFITPPALWWFYDLEWRVVSERSTVSTLSELLESAFLPSYIDYWRPRFEDVAPKALKQFSDDPLKNIIITKKAYYSLSEKDIIRISKKYGAKYFVSEKPSQYQFPIVYQNNGFTIYMIFL</sequence>
<reference evidence="2 3" key="1">
    <citation type="journal article" date="2015" name="Nature">
        <title>rRNA introns, odd ribosomes, and small enigmatic genomes across a large radiation of phyla.</title>
        <authorList>
            <person name="Brown C.T."/>
            <person name="Hug L.A."/>
            <person name="Thomas B.C."/>
            <person name="Sharon I."/>
            <person name="Castelle C.J."/>
            <person name="Singh A."/>
            <person name="Wilkins M.J."/>
            <person name="Williams K.H."/>
            <person name="Banfield J.F."/>
        </authorList>
    </citation>
    <scope>NUCLEOTIDE SEQUENCE [LARGE SCALE GENOMIC DNA]</scope>
</reference>
<feature type="transmembrane region" description="Helical" evidence="1">
    <location>
        <begin position="20"/>
        <end position="38"/>
    </location>
</feature>
<evidence type="ECO:0008006" key="4">
    <source>
        <dbReference type="Google" id="ProtNLM"/>
    </source>
</evidence>